<dbReference type="Gene3D" id="3.90.1170.50">
    <property type="entry name" value="Aldehyde oxidase/xanthine dehydrogenase, a/b hammerhead"/>
    <property type="match status" value="1"/>
</dbReference>
<keyword evidence="2" id="KW-0560">Oxidoreductase</keyword>
<dbReference type="Pfam" id="PF20256">
    <property type="entry name" value="MoCoBD_2"/>
    <property type="match status" value="2"/>
</dbReference>
<dbReference type="SUPFAM" id="SSF56003">
    <property type="entry name" value="Molybdenum cofactor-binding domain"/>
    <property type="match status" value="1"/>
</dbReference>
<dbReference type="InterPro" id="IPR008274">
    <property type="entry name" value="AldOxase/xan_DH_MoCoBD1"/>
</dbReference>
<dbReference type="Pfam" id="PF02738">
    <property type="entry name" value="MoCoBD_1"/>
    <property type="match status" value="1"/>
</dbReference>
<evidence type="ECO:0000313" key="4">
    <source>
        <dbReference type="EMBL" id="AGO61656.1"/>
    </source>
</evidence>
<dbReference type="InterPro" id="IPR037165">
    <property type="entry name" value="AldOxase/xan_DH_Mopterin-bd_sf"/>
</dbReference>
<dbReference type="HOGENOM" id="CLU_001681_2_0_2"/>
<dbReference type="KEGG" id="fac:FACI_IFERC01G1676"/>
<sequence length="668" mass="73968">MTYQDRFVNGKGRYLDDIDLDGMLYMSLVRSPYARAKVKKVEGGLTSKDLKAYYALAEGDHKEPVLAIDEVNYQGQAVAAVFGKNRYESEDLLSTVNVEYEPMDAIHSIHDAKSKPPMYKDTAGNVLSQEDIGVKFNEKDIQYDVKVTDTILLDRVSANPMETRGIVADYRDGILNVYLPSQSIVRSKSGIVNSLGLPPEKVRVFLIDNGGAFGVKALFYPEYIIACYASMKFGKPVKWQETRTEHLQACHAGRGVEGTLTLYAKKDGTITGLDGEVLLDNGPYFVDAASVDLGNVIHEITGPYFIEKAHIVGKYMLTNKAPNGYYRGAGKPEASILMERMMDLLADKLNMDIADVRLKNALEKPFKSPLGLDVNYPTKPFLEDALKYFNYRELSKKEHVGISLFILDEDTAPGESARIIVKDGKVHTYMGGNVSGQGHEMFVKSILSDELSIEQDSISLELQDTETLSTGVGTWGSKSAMTHGSVLMQAAEELKEQVKEKYGKYSPEILLKHDFDQTSFYKFDYNDNQVNFNLVTSKINEAGDIESLKVGCYYDLGKVLNMTNVMGQTEGGALQAIGEVLSETLRYSEEGQLMTTSITDAGVLTAEHTPEFDIKIVENPSVLKDGAKGLGESPMIGIPEGLARSLETQLHTRINVMPITREFLARNL</sequence>
<dbReference type="Gene3D" id="3.30.365.10">
    <property type="entry name" value="Aldehyde oxidase/xanthine dehydrogenase, molybdopterin binding domain"/>
    <property type="match status" value="5"/>
</dbReference>
<dbReference type="InterPro" id="IPR000674">
    <property type="entry name" value="Ald_Oxase/Xan_DH_a/b"/>
</dbReference>
<dbReference type="InterPro" id="IPR016208">
    <property type="entry name" value="Ald_Oxase/xanthine_DH-like"/>
</dbReference>
<dbReference type="InterPro" id="IPR036856">
    <property type="entry name" value="Ald_Oxase/Xan_DH_a/b_sf"/>
</dbReference>
<proteinExistence type="predicted"/>
<accession>S0ARP9</accession>
<dbReference type="Proteomes" id="UP000014660">
    <property type="component" value="Chromosome"/>
</dbReference>
<dbReference type="EMBL" id="CP004145">
    <property type="protein sequence ID" value="AGO61656.1"/>
    <property type="molecule type" value="Genomic_DNA"/>
</dbReference>
<dbReference type="SUPFAM" id="SSF54665">
    <property type="entry name" value="CO dehydrogenase molybdoprotein N-domain-like"/>
    <property type="match status" value="1"/>
</dbReference>
<dbReference type="AlphaFoldDB" id="S0ARP9"/>
<evidence type="ECO:0000259" key="3">
    <source>
        <dbReference type="SMART" id="SM01008"/>
    </source>
</evidence>
<dbReference type="GeneID" id="16025863"/>
<keyword evidence="5" id="KW-1185">Reference proteome</keyword>
<name>S0ARP9_FERAC</name>
<dbReference type="InterPro" id="IPR046867">
    <property type="entry name" value="AldOxase/xan_DH_MoCoBD2"/>
</dbReference>
<dbReference type="PANTHER" id="PTHR11908">
    <property type="entry name" value="XANTHINE DEHYDROGENASE"/>
    <property type="match status" value="1"/>
</dbReference>
<dbReference type="SMART" id="SM01008">
    <property type="entry name" value="Ald_Xan_dh_C"/>
    <property type="match status" value="1"/>
</dbReference>
<keyword evidence="1" id="KW-0500">Molybdenum</keyword>
<dbReference type="PANTHER" id="PTHR11908:SF132">
    <property type="entry name" value="ALDEHYDE OXIDASE 1-RELATED"/>
    <property type="match status" value="1"/>
</dbReference>
<feature type="domain" description="Aldehyde oxidase/xanthine dehydrogenase a/b hammerhead" evidence="3">
    <location>
        <begin position="9"/>
        <end position="104"/>
    </location>
</feature>
<gene>
    <name evidence="4" type="ORF">FACI_IFERC00001G1676</name>
</gene>
<dbReference type="Pfam" id="PF01315">
    <property type="entry name" value="Ald_Xan_dh_C"/>
    <property type="match status" value="1"/>
</dbReference>
<protein>
    <submittedName>
        <fullName evidence="4">Carbon monoxide dehydrogenase beta subunit</fullName>
    </submittedName>
</protein>
<evidence type="ECO:0000256" key="1">
    <source>
        <dbReference type="ARBA" id="ARBA00022505"/>
    </source>
</evidence>
<evidence type="ECO:0000256" key="2">
    <source>
        <dbReference type="ARBA" id="ARBA00023002"/>
    </source>
</evidence>
<dbReference type="GO" id="GO:0016491">
    <property type="term" value="F:oxidoreductase activity"/>
    <property type="evidence" value="ECO:0007669"/>
    <property type="project" value="UniProtKB-KW"/>
</dbReference>
<evidence type="ECO:0000313" key="5">
    <source>
        <dbReference type="Proteomes" id="UP000014660"/>
    </source>
</evidence>
<dbReference type="RefSeq" id="WP_009887712.1">
    <property type="nucleotide sequence ID" value="NC_021592.1"/>
</dbReference>
<reference evidence="4 5" key="1">
    <citation type="journal article" date="2007" name="Proc. Natl. Acad. Sci. U.S.A.">
        <title>Genome dynamics in a natural archaeal population.</title>
        <authorList>
            <person name="Allen E.E."/>
            <person name="Tyson G.W."/>
            <person name="Whitaker R.J."/>
            <person name="Detter J.C."/>
            <person name="Richardson P.M."/>
            <person name="Banfield J.F."/>
        </authorList>
    </citation>
    <scope>NUCLEOTIDE SEQUENCE [LARGE SCALE GENOMIC DNA]</scope>
    <source>
        <strain evidence="5">fer1</strain>
    </source>
</reference>
<dbReference type="GO" id="GO:0005506">
    <property type="term" value="F:iron ion binding"/>
    <property type="evidence" value="ECO:0007669"/>
    <property type="project" value="InterPro"/>
</dbReference>
<organism evidence="4 5">
    <name type="scientific">Ferroplasma acidarmanus Fer1</name>
    <dbReference type="NCBI Taxonomy" id="333146"/>
    <lineage>
        <taxon>Archaea</taxon>
        <taxon>Methanobacteriati</taxon>
        <taxon>Thermoplasmatota</taxon>
        <taxon>Thermoplasmata</taxon>
        <taxon>Thermoplasmatales</taxon>
        <taxon>Ferroplasmaceae</taxon>
        <taxon>Ferroplasma</taxon>
    </lineage>
</organism>